<feature type="modified residue" description="4-aspartylphosphate" evidence="6">
    <location>
        <position position="58"/>
    </location>
</feature>
<evidence type="ECO:0000313" key="9">
    <source>
        <dbReference type="EMBL" id="XCC61488.1"/>
    </source>
</evidence>
<dbReference type="InterPro" id="IPR018062">
    <property type="entry name" value="HTH_AraC-typ_CS"/>
</dbReference>
<dbReference type="Gene3D" id="1.10.10.60">
    <property type="entry name" value="Homeodomain-like"/>
    <property type="match status" value="2"/>
</dbReference>
<comment type="function">
    <text evidence="5">May play the central regulatory role in sporulation. It may be an element of the effector pathway responsible for the activation of sporulation genes in response to nutritional stress. Spo0A may act in concert with spo0H (a sigma factor) to control the expression of some genes that are critical to the sporulation process.</text>
</comment>
<dbReference type="PRINTS" id="PR00032">
    <property type="entry name" value="HTHARAC"/>
</dbReference>
<dbReference type="PANTHER" id="PTHR43280:SF10">
    <property type="entry name" value="REGULATORY PROTEIN POCR"/>
    <property type="match status" value="1"/>
</dbReference>
<evidence type="ECO:0000259" key="8">
    <source>
        <dbReference type="PROSITE" id="PS50110"/>
    </source>
</evidence>
<dbReference type="InterPro" id="IPR011006">
    <property type="entry name" value="CheY-like_superfamily"/>
</dbReference>
<dbReference type="InterPro" id="IPR020449">
    <property type="entry name" value="Tscrpt_reg_AraC-type_HTH"/>
</dbReference>
<protein>
    <recommendedName>
        <fullName evidence="1">Stage 0 sporulation protein A homolog</fullName>
    </recommendedName>
</protein>
<dbReference type="SMART" id="SM00448">
    <property type="entry name" value="REC"/>
    <property type="match status" value="1"/>
</dbReference>
<dbReference type="GO" id="GO:0003700">
    <property type="term" value="F:DNA-binding transcription factor activity"/>
    <property type="evidence" value="ECO:0007669"/>
    <property type="project" value="InterPro"/>
</dbReference>
<accession>A0AAU8A6R6</accession>
<dbReference type="PROSITE" id="PS50110">
    <property type="entry name" value="RESPONSE_REGULATORY"/>
    <property type="match status" value="1"/>
</dbReference>
<evidence type="ECO:0000256" key="4">
    <source>
        <dbReference type="ARBA" id="ARBA00023163"/>
    </source>
</evidence>
<dbReference type="InterPro" id="IPR018060">
    <property type="entry name" value="HTH_AraC"/>
</dbReference>
<dbReference type="CDD" id="cd17536">
    <property type="entry name" value="REC_YesN-like"/>
    <property type="match status" value="1"/>
</dbReference>
<keyword evidence="4" id="KW-0804">Transcription</keyword>
<keyword evidence="6" id="KW-0597">Phosphoprotein</keyword>
<dbReference type="InterPro" id="IPR001789">
    <property type="entry name" value="Sig_transdc_resp-reg_receiver"/>
</dbReference>
<dbReference type="PROSITE" id="PS01124">
    <property type="entry name" value="HTH_ARAC_FAMILY_2"/>
    <property type="match status" value="1"/>
</dbReference>
<proteinExistence type="predicted"/>
<dbReference type="RefSeq" id="WP_079546347.1">
    <property type="nucleotide sequence ID" value="NZ_CP117826.1"/>
</dbReference>
<reference evidence="9" key="1">
    <citation type="submission" date="2023-02" db="EMBL/GenBank/DDBJ databases">
        <title>Gut commensal Christensenella minuta modulates host metabolism via a new class of secondary bile acids.</title>
        <authorList>
            <person name="Liu C."/>
        </authorList>
    </citation>
    <scope>NUCLEOTIDE SEQUENCE</scope>
    <source>
        <strain evidence="9">CA70</strain>
    </source>
</reference>
<evidence type="ECO:0000259" key="7">
    <source>
        <dbReference type="PROSITE" id="PS01124"/>
    </source>
</evidence>
<dbReference type="AlphaFoldDB" id="A0AAU8A6R6"/>
<feature type="domain" description="Response regulatory" evidence="8">
    <location>
        <begin position="6"/>
        <end position="123"/>
    </location>
</feature>
<dbReference type="EMBL" id="CP117826">
    <property type="protein sequence ID" value="XCC61488.1"/>
    <property type="molecule type" value="Genomic_DNA"/>
</dbReference>
<dbReference type="Pfam" id="PF12833">
    <property type="entry name" value="HTH_18"/>
    <property type="match status" value="1"/>
</dbReference>
<feature type="domain" description="HTH araC/xylS-type" evidence="7">
    <location>
        <begin position="427"/>
        <end position="525"/>
    </location>
</feature>
<dbReference type="Pfam" id="PF00072">
    <property type="entry name" value="Response_reg"/>
    <property type="match status" value="1"/>
</dbReference>
<dbReference type="PROSITE" id="PS00041">
    <property type="entry name" value="HTH_ARAC_FAMILY_1"/>
    <property type="match status" value="1"/>
</dbReference>
<dbReference type="GO" id="GO:0043565">
    <property type="term" value="F:sequence-specific DNA binding"/>
    <property type="evidence" value="ECO:0007669"/>
    <property type="project" value="InterPro"/>
</dbReference>
<dbReference type="SMART" id="SM00342">
    <property type="entry name" value="HTH_ARAC"/>
    <property type="match status" value="1"/>
</dbReference>
<dbReference type="PANTHER" id="PTHR43280">
    <property type="entry name" value="ARAC-FAMILY TRANSCRIPTIONAL REGULATOR"/>
    <property type="match status" value="1"/>
</dbReference>
<organism evidence="9">
    <name type="scientific">Christensenella massiliensis</name>
    <dbReference type="NCBI Taxonomy" id="1805714"/>
    <lineage>
        <taxon>Bacteria</taxon>
        <taxon>Bacillati</taxon>
        <taxon>Bacillota</taxon>
        <taxon>Clostridia</taxon>
        <taxon>Christensenellales</taxon>
        <taxon>Christensenellaceae</taxon>
        <taxon>Christensenella</taxon>
    </lineage>
</organism>
<evidence type="ECO:0000256" key="5">
    <source>
        <dbReference type="ARBA" id="ARBA00024867"/>
    </source>
</evidence>
<dbReference type="InterPro" id="IPR009057">
    <property type="entry name" value="Homeodomain-like_sf"/>
</dbReference>
<evidence type="ECO:0000256" key="1">
    <source>
        <dbReference type="ARBA" id="ARBA00018672"/>
    </source>
</evidence>
<gene>
    <name evidence="9" type="ORF">PUP29_08085</name>
</gene>
<dbReference type="Gene3D" id="3.40.50.2300">
    <property type="match status" value="1"/>
</dbReference>
<keyword evidence="2" id="KW-0805">Transcription regulation</keyword>
<sequence>MNGKLKVLIADDEQLVCVLLQDMIDWEGIGLTPLGAVYDGNSAYQAICEQEPDIVLTDIRMPGKDGLELVRLCQKENRTCEFVAISGHKEFEYAHSAIQYGVNYFLVKPINAEELNGILRDIRGKYDEKRGQIERQKQIQLELEKSRQKIQDDFLNLFRTDPKQVCTAPVSELNQKYMLRLLPEGSYLFFIVRLDGKLMNTDEYMDTLLCQAAEKIKKRLKGSGWECIVQQEAGTLFCMVNGMDMDAAVKEIEAALPELIQDLYMYAHVTAGLSRVHSSLEGEMADEAELAAVQRLDDGVDRVIRFRRQMRHPMPLSNEQMLEFLNLVGLAKTHAVEEYFDAMRDGLLSKPATALYLAMKALLNRFYAGMGSLYGTEEIPWRKEVLFRMLRNGKTKQELYDMTRKTVISCLTEYNEATRTEEHWCIREAKRYVQEHYSESISLDDVAGCLHISPAYFSTLFKRQEGIGFIDYLLGFRIDIAKKMLCDRQCNITELAEKIGYRDQKYFSKLFKKTVGITPTEYKKLHGR</sequence>
<name>A0AAU8A6R6_9FIRM</name>
<dbReference type="SUPFAM" id="SSF52172">
    <property type="entry name" value="CheY-like"/>
    <property type="match status" value="1"/>
</dbReference>
<keyword evidence="3" id="KW-0238">DNA-binding</keyword>
<dbReference type="GO" id="GO:0000160">
    <property type="term" value="P:phosphorelay signal transduction system"/>
    <property type="evidence" value="ECO:0007669"/>
    <property type="project" value="InterPro"/>
</dbReference>
<evidence type="ECO:0000256" key="2">
    <source>
        <dbReference type="ARBA" id="ARBA00023015"/>
    </source>
</evidence>
<evidence type="ECO:0000256" key="3">
    <source>
        <dbReference type="ARBA" id="ARBA00023125"/>
    </source>
</evidence>
<evidence type="ECO:0000256" key="6">
    <source>
        <dbReference type="PROSITE-ProRule" id="PRU00169"/>
    </source>
</evidence>
<dbReference type="SUPFAM" id="SSF46689">
    <property type="entry name" value="Homeodomain-like"/>
    <property type="match status" value="2"/>
</dbReference>